<feature type="chain" id="PRO_5045711690" evidence="1">
    <location>
        <begin position="23"/>
        <end position="277"/>
    </location>
</feature>
<evidence type="ECO:0000256" key="1">
    <source>
        <dbReference type="SAM" id="SignalP"/>
    </source>
</evidence>
<dbReference type="Proteomes" id="UP001642540">
    <property type="component" value="Unassembled WGS sequence"/>
</dbReference>
<protein>
    <submittedName>
        <fullName evidence="2">Uncharacterized protein</fullName>
    </submittedName>
</protein>
<reference evidence="2 3" key="1">
    <citation type="submission" date="2024-08" db="EMBL/GenBank/DDBJ databases">
        <authorList>
            <person name="Cucini C."/>
            <person name="Frati F."/>
        </authorList>
    </citation>
    <scope>NUCLEOTIDE SEQUENCE [LARGE SCALE GENOMIC DNA]</scope>
</reference>
<accession>A0ABP1RKV7</accession>
<gene>
    <name evidence="2" type="ORF">ODALV1_LOCUS23390</name>
</gene>
<comment type="caution">
    <text evidence="2">The sequence shown here is derived from an EMBL/GenBank/DDBJ whole genome shotgun (WGS) entry which is preliminary data.</text>
</comment>
<evidence type="ECO:0000313" key="3">
    <source>
        <dbReference type="Proteomes" id="UP001642540"/>
    </source>
</evidence>
<proteinExistence type="predicted"/>
<sequence length="277" mass="32237">MGGFLNGIALCLVFVTLLTVSGNELPTAHEEERGLSNPSPVVNASTELLQISNWYCSRLLDDHEWNISAVIITRYVAAKPDAHATPLNLVTKLQTCANWRRGTGPAPVPKKKYPEPDIYARVFGGIYKGMSYFFDKAAEIPKFVSRSWELLRRDWTKMNDTEITKEEVMYILTLLKDIEEKACDKEYFPLNKDEYKTYMDFIKMALEEVKDDGYLKELSHVRRGLEYCLEDQNEEYWEMEEKRKARLELESTTTTERFWAQDYIDLYGPEFDGDQYP</sequence>
<name>A0ABP1RKV7_9HEXA</name>
<keyword evidence="3" id="KW-1185">Reference proteome</keyword>
<organism evidence="2 3">
    <name type="scientific">Orchesella dallaii</name>
    <dbReference type="NCBI Taxonomy" id="48710"/>
    <lineage>
        <taxon>Eukaryota</taxon>
        <taxon>Metazoa</taxon>
        <taxon>Ecdysozoa</taxon>
        <taxon>Arthropoda</taxon>
        <taxon>Hexapoda</taxon>
        <taxon>Collembola</taxon>
        <taxon>Entomobryomorpha</taxon>
        <taxon>Entomobryoidea</taxon>
        <taxon>Orchesellidae</taxon>
        <taxon>Orchesellinae</taxon>
        <taxon>Orchesella</taxon>
    </lineage>
</organism>
<keyword evidence="1" id="KW-0732">Signal</keyword>
<evidence type="ECO:0000313" key="2">
    <source>
        <dbReference type="EMBL" id="CAL8129687.1"/>
    </source>
</evidence>
<dbReference type="EMBL" id="CAXLJM020000078">
    <property type="protein sequence ID" value="CAL8129687.1"/>
    <property type="molecule type" value="Genomic_DNA"/>
</dbReference>
<feature type="signal peptide" evidence="1">
    <location>
        <begin position="1"/>
        <end position="22"/>
    </location>
</feature>